<dbReference type="EMBL" id="PYIX02000009">
    <property type="protein sequence ID" value="RFC84123.1"/>
    <property type="molecule type" value="Genomic_DNA"/>
</dbReference>
<dbReference type="EMBL" id="JBHRSF010000157">
    <property type="protein sequence ID" value="MFC2997813.1"/>
    <property type="molecule type" value="Genomic_DNA"/>
</dbReference>
<gene>
    <name evidence="5" type="ORF">ACFODO_21685</name>
    <name evidence="6" type="ORF">C9E89_007930</name>
</gene>
<dbReference type="PANTHER" id="PTHR33204">
    <property type="entry name" value="TRANSCRIPTIONAL REGULATOR, MARR FAMILY"/>
    <property type="match status" value="1"/>
</dbReference>
<evidence type="ECO:0000313" key="7">
    <source>
        <dbReference type="Proteomes" id="UP000240957"/>
    </source>
</evidence>
<dbReference type="AlphaFoldDB" id="A0A371YRN1"/>
<keyword evidence="8" id="KW-1185">Reference proteome</keyword>
<evidence type="ECO:0000313" key="8">
    <source>
        <dbReference type="Proteomes" id="UP001595455"/>
    </source>
</evidence>
<dbReference type="RefSeq" id="WP_107007704.1">
    <property type="nucleotide sequence ID" value="NZ_JBHRSF010000157.1"/>
</dbReference>
<proteinExistence type="predicted"/>
<keyword evidence="3" id="KW-0804">Transcription</keyword>
<dbReference type="PROSITE" id="PS51118">
    <property type="entry name" value="HTH_HXLR"/>
    <property type="match status" value="1"/>
</dbReference>
<evidence type="ECO:0000256" key="3">
    <source>
        <dbReference type="ARBA" id="ARBA00023163"/>
    </source>
</evidence>
<evidence type="ECO:0000259" key="4">
    <source>
        <dbReference type="PROSITE" id="PS51118"/>
    </source>
</evidence>
<dbReference type="Gene3D" id="1.10.10.10">
    <property type="entry name" value="Winged helix-like DNA-binding domain superfamily/Winged helix DNA-binding domain"/>
    <property type="match status" value="1"/>
</dbReference>
<keyword evidence="1" id="KW-0805">Transcription regulation</keyword>
<dbReference type="InterPro" id="IPR036388">
    <property type="entry name" value="WH-like_DNA-bd_sf"/>
</dbReference>
<dbReference type="InterPro" id="IPR002577">
    <property type="entry name" value="HTH_HxlR"/>
</dbReference>
<reference evidence="6 7" key="2">
    <citation type="submission" date="2018-08" db="EMBL/GenBank/DDBJ databases">
        <title>The draft genome of Acinetobacter sichuanensis strain WCHAc060041.</title>
        <authorList>
            <person name="Qin J."/>
            <person name="Feng Y."/>
            <person name="Zong Z."/>
        </authorList>
    </citation>
    <scope>NUCLEOTIDE SEQUENCE [LARGE SCALE GENOMIC DNA]</scope>
    <source>
        <strain evidence="6 7">WCHAc060041</strain>
    </source>
</reference>
<dbReference type="PANTHER" id="PTHR33204:SF36">
    <property type="entry name" value="TRANSCRIPTIONAL REGULATORY PROTEIN"/>
    <property type="match status" value="1"/>
</dbReference>
<reference evidence="8" key="3">
    <citation type="journal article" date="2019" name="Int. J. Syst. Evol. Microbiol.">
        <title>The Global Catalogue of Microorganisms (GCM) 10K type strain sequencing project: providing services to taxonomists for standard genome sequencing and annotation.</title>
        <authorList>
            <consortium name="The Broad Institute Genomics Platform"/>
            <consortium name="The Broad Institute Genome Sequencing Center for Infectious Disease"/>
            <person name="Wu L."/>
            <person name="Ma J."/>
        </authorList>
    </citation>
    <scope>NUCLEOTIDE SEQUENCE [LARGE SCALE GENOMIC DNA]</scope>
    <source>
        <strain evidence="8">KCTC 62575</strain>
    </source>
</reference>
<dbReference type="GO" id="GO:0003677">
    <property type="term" value="F:DNA binding"/>
    <property type="evidence" value="ECO:0007669"/>
    <property type="project" value="UniProtKB-KW"/>
</dbReference>
<evidence type="ECO:0000313" key="5">
    <source>
        <dbReference type="EMBL" id="MFC2997813.1"/>
    </source>
</evidence>
<dbReference type="Proteomes" id="UP001595455">
    <property type="component" value="Unassembled WGS sequence"/>
</dbReference>
<reference evidence="5" key="4">
    <citation type="submission" date="2024-09" db="EMBL/GenBank/DDBJ databases">
        <authorList>
            <person name="Sun Q."/>
            <person name="Mori K."/>
        </authorList>
    </citation>
    <scope>NUCLEOTIDE SEQUENCE</scope>
    <source>
        <strain evidence="5">KCTC 62575</strain>
    </source>
</reference>
<feature type="domain" description="HTH hxlR-type" evidence="4">
    <location>
        <begin position="11"/>
        <end position="108"/>
    </location>
</feature>
<dbReference type="SUPFAM" id="SSF46785">
    <property type="entry name" value="Winged helix' DNA-binding domain"/>
    <property type="match status" value="1"/>
</dbReference>
<keyword evidence="2" id="KW-0238">DNA-binding</keyword>
<protein>
    <submittedName>
        <fullName evidence="5 6">Transcriptional regulator</fullName>
    </submittedName>
</protein>
<evidence type="ECO:0000256" key="2">
    <source>
        <dbReference type="ARBA" id="ARBA00023125"/>
    </source>
</evidence>
<dbReference type="Pfam" id="PF01638">
    <property type="entry name" value="HxlR"/>
    <property type="match status" value="1"/>
</dbReference>
<name>A0A371YRN1_9GAMM</name>
<comment type="caution">
    <text evidence="6">The sequence shown here is derived from an EMBL/GenBank/DDBJ whole genome shotgun (WGS) entry which is preliminary data.</text>
</comment>
<dbReference type="InterPro" id="IPR036390">
    <property type="entry name" value="WH_DNA-bd_sf"/>
</dbReference>
<reference evidence="5" key="1">
    <citation type="journal article" date="2014" name="Int. J. Syst. Evol. Microbiol.">
        <title>Complete genome of a new Firmicutes species belonging to the dominant human colonic microbiota ('Ruminococcus bicirculans') reveals two chromosomes and a selective capacity to utilize plant glucans.</title>
        <authorList>
            <consortium name="NISC Comparative Sequencing Program"/>
            <person name="Wegmann U."/>
            <person name="Louis P."/>
            <person name="Goesmann A."/>
            <person name="Henrissat B."/>
            <person name="Duncan S.H."/>
            <person name="Flint H.J."/>
        </authorList>
    </citation>
    <scope>NUCLEOTIDE SEQUENCE</scope>
    <source>
        <strain evidence="5">KCTC 62575</strain>
    </source>
</reference>
<organism evidence="6 7">
    <name type="scientific">Acinetobacter sichuanensis</name>
    <dbReference type="NCBI Taxonomy" id="2136183"/>
    <lineage>
        <taxon>Bacteria</taxon>
        <taxon>Pseudomonadati</taxon>
        <taxon>Pseudomonadota</taxon>
        <taxon>Gammaproteobacteria</taxon>
        <taxon>Moraxellales</taxon>
        <taxon>Moraxellaceae</taxon>
        <taxon>Acinetobacter</taxon>
    </lineage>
</organism>
<dbReference type="OrthoDB" id="9807069at2"/>
<sequence>MKWDDIGEQPCPIARILSVIGDRWTFLIIRNAFMGVRRFDAFQQGLGVTRHVLSERLKRLVEHEILVKTPYKEKQERFEYQLTEKGHALYPVLLTMAHWAEQWMDPKFERPVEFVHRPCQHRLKPVLICSDCGEPLQAKHIKPIFNVLENITAKSS</sequence>
<dbReference type="Proteomes" id="UP000240957">
    <property type="component" value="Unassembled WGS sequence"/>
</dbReference>
<accession>A0A371YRN1</accession>
<evidence type="ECO:0000313" key="6">
    <source>
        <dbReference type="EMBL" id="RFC84123.1"/>
    </source>
</evidence>
<evidence type="ECO:0000256" key="1">
    <source>
        <dbReference type="ARBA" id="ARBA00023015"/>
    </source>
</evidence>